<organism evidence="1 2">
    <name type="scientific">Bacteroides pyogenes F0041</name>
    <dbReference type="NCBI Taxonomy" id="1321819"/>
    <lineage>
        <taxon>Bacteria</taxon>
        <taxon>Pseudomonadati</taxon>
        <taxon>Bacteroidota</taxon>
        <taxon>Bacteroidia</taxon>
        <taxon>Bacteroidales</taxon>
        <taxon>Bacteroidaceae</taxon>
        <taxon>Bacteroides</taxon>
    </lineage>
</organism>
<dbReference type="EMBL" id="AWSV01000130">
    <property type="protein sequence ID" value="ERI84328.1"/>
    <property type="molecule type" value="Genomic_DNA"/>
</dbReference>
<sequence>MAFACKQDLFYDLSLNFLTSLKLCKMLRKNKGSFDYFLYFTKNTYFFIYLSINVR</sequence>
<dbReference type="PATRIC" id="fig|1321819.3.peg.2255"/>
<comment type="caution">
    <text evidence="1">The sequence shown here is derived from an EMBL/GenBank/DDBJ whole genome shotgun (WGS) entry which is preliminary data.</text>
</comment>
<protein>
    <submittedName>
        <fullName evidence="1">Uncharacterized protein</fullName>
    </submittedName>
</protein>
<accession>U2CJU6</accession>
<proteinExistence type="predicted"/>
<dbReference type="HOGENOM" id="CLU_3022498_0_0_10"/>
<dbReference type="Proteomes" id="UP000016496">
    <property type="component" value="Unassembled WGS sequence"/>
</dbReference>
<evidence type="ECO:0000313" key="2">
    <source>
        <dbReference type="Proteomes" id="UP000016496"/>
    </source>
</evidence>
<reference evidence="1 2" key="1">
    <citation type="submission" date="2013-08" db="EMBL/GenBank/DDBJ databases">
        <authorList>
            <person name="Weinstock G."/>
            <person name="Sodergren E."/>
            <person name="Wylie T."/>
            <person name="Fulton L."/>
            <person name="Fulton R."/>
            <person name="Fronick C."/>
            <person name="O'Laughlin M."/>
            <person name="Godfrey J."/>
            <person name="Miner T."/>
            <person name="Herter B."/>
            <person name="Appelbaum E."/>
            <person name="Cordes M."/>
            <person name="Lek S."/>
            <person name="Wollam A."/>
            <person name="Pepin K.H."/>
            <person name="Palsikar V.B."/>
            <person name="Mitreva M."/>
            <person name="Wilson R.K."/>
        </authorList>
    </citation>
    <scope>NUCLEOTIDE SEQUENCE [LARGE SCALE GENOMIC DNA]</scope>
    <source>
        <strain evidence="1 2">F0041</strain>
    </source>
</reference>
<name>U2CJU6_9BACE</name>
<gene>
    <name evidence="1" type="ORF">HMPREF1981_02444</name>
</gene>
<evidence type="ECO:0000313" key="1">
    <source>
        <dbReference type="EMBL" id="ERI84328.1"/>
    </source>
</evidence>
<dbReference type="AlphaFoldDB" id="U2CJU6"/>